<protein>
    <submittedName>
        <fullName evidence="1">Uncharacterized protein</fullName>
    </submittedName>
</protein>
<evidence type="ECO:0000313" key="1">
    <source>
        <dbReference type="EMBL" id="KAH7958311.1"/>
    </source>
</evidence>
<gene>
    <name evidence="1" type="ORF">HPB49_000705</name>
</gene>
<organism evidence="1 2">
    <name type="scientific">Dermacentor silvarum</name>
    <name type="common">Tick</name>
    <dbReference type="NCBI Taxonomy" id="543639"/>
    <lineage>
        <taxon>Eukaryota</taxon>
        <taxon>Metazoa</taxon>
        <taxon>Ecdysozoa</taxon>
        <taxon>Arthropoda</taxon>
        <taxon>Chelicerata</taxon>
        <taxon>Arachnida</taxon>
        <taxon>Acari</taxon>
        <taxon>Parasitiformes</taxon>
        <taxon>Ixodida</taxon>
        <taxon>Ixodoidea</taxon>
        <taxon>Ixodidae</taxon>
        <taxon>Rhipicephalinae</taxon>
        <taxon>Dermacentor</taxon>
    </lineage>
</organism>
<reference evidence="1" key="1">
    <citation type="submission" date="2020-05" db="EMBL/GenBank/DDBJ databases">
        <title>Large-scale comparative analyses of tick genomes elucidate their genetic diversity and vector capacities.</title>
        <authorList>
            <person name="Jia N."/>
            <person name="Wang J."/>
            <person name="Shi W."/>
            <person name="Du L."/>
            <person name="Sun Y."/>
            <person name="Zhan W."/>
            <person name="Jiang J."/>
            <person name="Wang Q."/>
            <person name="Zhang B."/>
            <person name="Ji P."/>
            <person name="Sakyi L.B."/>
            <person name="Cui X."/>
            <person name="Yuan T."/>
            <person name="Jiang B."/>
            <person name="Yang W."/>
            <person name="Lam T.T.-Y."/>
            <person name="Chang Q."/>
            <person name="Ding S."/>
            <person name="Wang X."/>
            <person name="Zhu J."/>
            <person name="Ruan X."/>
            <person name="Zhao L."/>
            <person name="Wei J."/>
            <person name="Que T."/>
            <person name="Du C."/>
            <person name="Cheng J."/>
            <person name="Dai P."/>
            <person name="Han X."/>
            <person name="Huang E."/>
            <person name="Gao Y."/>
            <person name="Liu J."/>
            <person name="Shao H."/>
            <person name="Ye R."/>
            <person name="Li L."/>
            <person name="Wei W."/>
            <person name="Wang X."/>
            <person name="Wang C."/>
            <person name="Yang T."/>
            <person name="Huo Q."/>
            <person name="Li W."/>
            <person name="Guo W."/>
            <person name="Chen H."/>
            <person name="Zhou L."/>
            <person name="Ni X."/>
            <person name="Tian J."/>
            <person name="Zhou Y."/>
            <person name="Sheng Y."/>
            <person name="Liu T."/>
            <person name="Pan Y."/>
            <person name="Xia L."/>
            <person name="Li J."/>
            <person name="Zhao F."/>
            <person name="Cao W."/>
        </authorList>
    </citation>
    <scope>NUCLEOTIDE SEQUENCE</scope>
    <source>
        <strain evidence="1">Dsil-2018</strain>
    </source>
</reference>
<accession>A0ACB8D1S1</accession>
<sequence>MFAWPPEEWATAISKYTNNTYSGDDLILYKEDILNIVAALFKSVKPQWISYLIAWSVFRQLAPYTDRRFTADMHKPSDVCYMFVQEVMNLAIAAPYLNSVTNQKTLKEASEMVDNIRDAFRTAFKTSSWVTGDVRQVVIQKLTNMMYYVGSPGQRLEPASVEKYYDSVPDVAPDKFFNAWREARSVSCHRTWTDQKTWIFDETMVNAFYVLNVNTVVIPTAILQLPFFYTGAPPAINYGGIGTRKMKARQAVIDDTTDSENLADFAGCAIAHAAYASLPARQRKLTLPGLNLTAEHLFFVGHCAKWCENMRQTVARYAPGRSRCIVPLMNMVEFSDVFGCAPGTPMNPPKKCAFWS</sequence>
<proteinExistence type="predicted"/>
<keyword evidence="2" id="KW-1185">Reference proteome</keyword>
<dbReference type="EMBL" id="CM023472">
    <property type="protein sequence ID" value="KAH7958311.1"/>
    <property type="molecule type" value="Genomic_DNA"/>
</dbReference>
<evidence type="ECO:0000313" key="2">
    <source>
        <dbReference type="Proteomes" id="UP000821865"/>
    </source>
</evidence>
<name>A0ACB8D1S1_DERSI</name>
<comment type="caution">
    <text evidence="1">The sequence shown here is derived from an EMBL/GenBank/DDBJ whole genome shotgun (WGS) entry which is preliminary data.</text>
</comment>
<dbReference type="Proteomes" id="UP000821865">
    <property type="component" value="Chromosome 3"/>
</dbReference>